<keyword evidence="7" id="KW-1185">Reference proteome</keyword>
<dbReference type="EMBL" id="JBHEZX010000007">
    <property type="protein sequence ID" value="MFC1411115.1"/>
    <property type="molecule type" value="Genomic_DNA"/>
</dbReference>
<comment type="caution">
    <text evidence="6">The sequence shown here is derived from an EMBL/GenBank/DDBJ whole genome shotgun (WGS) entry which is preliminary data.</text>
</comment>
<reference evidence="6 7" key="1">
    <citation type="submission" date="2024-09" db="EMBL/GenBank/DDBJ databases">
        <authorList>
            <person name="Lee S.D."/>
        </authorList>
    </citation>
    <scope>NUCLEOTIDE SEQUENCE [LARGE SCALE GENOMIC DNA]</scope>
    <source>
        <strain evidence="6 7">N1-1</strain>
    </source>
</reference>
<keyword evidence="3" id="KW-0804">Transcription</keyword>
<organism evidence="6 7">
    <name type="scientific">Streptacidiphilus alkalitolerans</name>
    <dbReference type="NCBI Taxonomy" id="3342712"/>
    <lineage>
        <taxon>Bacteria</taxon>
        <taxon>Bacillati</taxon>
        <taxon>Actinomycetota</taxon>
        <taxon>Actinomycetes</taxon>
        <taxon>Kitasatosporales</taxon>
        <taxon>Streptomycetaceae</taxon>
        <taxon>Streptacidiphilus</taxon>
    </lineage>
</organism>
<dbReference type="PANTHER" id="PTHR47506:SF3">
    <property type="entry name" value="HTH-TYPE TRANSCRIPTIONAL REGULATOR LMRA"/>
    <property type="match status" value="1"/>
</dbReference>
<accession>A0ABV6VBM1</accession>
<dbReference type="PANTHER" id="PTHR47506">
    <property type="entry name" value="TRANSCRIPTIONAL REGULATORY PROTEIN"/>
    <property type="match status" value="1"/>
</dbReference>
<evidence type="ECO:0000256" key="4">
    <source>
        <dbReference type="PROSITE-ProRule" id="PRU00335"/>
    </source>
</evidence>
<evidence type="ECO:0000313" key="6">
    <source>
        <dbReference type="EMBL" id="MFC1411115.1"/>
    </source>
</evidence>
<dbReference type="InterPro" id="IPR036271">
    <property type="entry name" value="Tet_transcr_reg_TetR-rel_C_sf"/>
</dbReference>
<gene>
    <name evidence="6" type="ORF">ACEZDG_17785</name>
</gene>
<dbReference type="SUPFAM" id="SSF46689">
    <property type="entry name" value="Homeodomain-like"/>
    <property type="match status" value="1"/>
</dbReference>
<dbReference type="Pfam" id="PF16925">
    <property type="entry name" value="TetR_C_13"/>
    <property type="match status" value="1"/>
</dbReference>
<keyword evidence="1" id="KW-0805">Transcription regulation</keyword>
<feature type="DNA-binding region" description="H-T-H motif" evidence="4">
    <location>
        <begin position="39"/>
        <end position="58"/>
    </location>
</feature>
<dbReference type="Proteomes" id="UP001592582">
    <property type="component" value="Unassembled WGS sequence"/>
</dbReference>
<keyword evidence="2 4" id="KW-0238">DNA-binding</keyword>
<evidence type="ECO:0000259" key="5">
    <source>
        <dbReference type="PROSITE" id="PS50977"/>
    </source>
</evidence>
<evidence type="ECO:0000256" key="3">
    <source>
        <dbReference type="ARBA" id="ARBA00023163"/>
    </source>
</evidence>
<dbReference type="PRINTS" id="PR00455">
    <property type="entry name" value="HTHTETR"/>
</dbReference>
<sequence length="201" mass="21212">MANKTNDRPRLTAKGERVRARIVEGAAALIHERGVAGTTLEDVKGAAEVSGSQLYHYFPDKNELLQAVIDYHADTLVDHNRQALGSEDGIAAWRNMLIAGVMHGQAKGGCPLGSLGGQLAESDPEARALIAAGFERWSAAISEGLRSLHADGKLAPGIDPDALATTMLATLQGGLLLAQVQRSTRPFEVAIDTVLALAIQT</sequence>
<evidence type="ECO:0000256" key="1">
    <source>
        <dbReference type="ARBA" id="ARBA00023015"/>
    </source>
</evidence>
<protein>
    <submittedName>
        <fullName evidence="6">TetR/AcrR family transcriptional regulator</fullName>
    </submittedName>
</protein>
<dbReference type="InterPro" id="IPR011075">
    <property type="entry name" value="TetR_C"/>
</dbReference>
<dbReference type="PROSITE" id="PS50977">
    <property type="entry name" value="HTH_TETR_2"/>
    <property type="match status" value="1"/>
</dbReference>
<evidence type="ECO:0000313" key="7">
    <source>
        <dbReference type="Proteomes" id="UP001592582"/>
    </source>
</evidence>
<proteinExistence type="predicted"/>
<dbReference type="Gene3D" id="1.10.357.10">
    <property type="entry name" value="Tetracycline Repressor, domain 2"/>
    <property type="match status" value="1"/>
</dbReference>
<dbReference type="InterPro" id="IPR001647">
    <property type="entry name" value="HTH_TetR"/>
</dbReference>
<evidence type="ECO:0000256" key="2">
    <source>
        <dbReference type="ARBA" id="ARBA00023125"/>
    </source>
</evidence>
<feature type="domain" description="HTH tetR-type" evidence="5">
    <location>
        <begin position="16"/>
        <end position="76"/>
    </location>
</feature>
<dbReference type="SUPFAM" id="SSF48498">
    <property type="entry name" value="Tetracyclin repressor-like, C-terminal domain"/>
    <property type="match status" value="1"/>
</dbReference>
<dbReference type="RefSeq" id="WP_380510130.1">
    <property type="nucleotide sequence ID" value="NZ_JBHEZX010000007.1"/>
</dbReference>
<name>A0ABV6VBM1_9ACTN</name>
<dbReference type="InterPro" id="IPR009057">
    <property type="entry name" value="Homeodomain-like_sf"/>
</dbReference>
<dbReference type="Pfam" id="PF00440">
    <property type="entry name" value="TetR_N"/>
    <property type="match status" value="1"/>
</dbReference>